<dbReference type="RefSeq" id="WP_321394306.1">
    <property type="nucleotide sequence ID" value="NZ_CP139487.1"/>
</dbReference>
<dbReference type="Proteomes" id="UP001324634">
    <property type="component" value="Chromosome"/>
</dbReference>
<organism evidence="1 2">
    <name type="scientific">Peredibacter starrii</name>
    <dbReference type="NCBI Taxonomy" id="28202"/>
    <lineage>
        <taxon>Bacteria</taxon>
        <taxon>Pseudomonadati</taxon>
        <taxon>Bdellovibrionota</taxon>
        <taxon>Bacteriovoracia</taxon>
        <taxon>Bacteriovoracales</taxon>
        <taxon>Bacteriovoracaceae</taxon>
        <taxon>Peredibacter</taxon>
    </lineage>
</organism>
<protein>
    <recommendedName>
        <fullName evidence="3">Lipoprotein</fullName>
    </recommendedName>
</protein>
<gene>
    <name evidence="1" type="ORF">SOO65_19085</name>
</gene>
<name>A0AAX4HNQ2_9BACT</name>
<evidence type="ECO:0008006" key="3">
    <source>
        <dbReference type="Google" id="ProtNLM"/>
    </source>
</evidence>
<reference evidence="1 2" key="1">
    <citation type="submission" date="2023-11" db="EMBL/GenBank/DDBJ databases">
        <title>Peredibacter starrii A3.12.</title>
        <authorList>
            <person name="Mitchell R.J."/>
        </authorList>
    </citation>
    <scope>NUCLEOTIDE SEQUENCE [LARGE SCALE GENOMIC DNA]</scope>
    <source>
        <strain evidence="1 2">A3.12</strain>
    </source>
</reference>
<evidence type="ECO:0000313" key="1">
    <source>
        <dbReference type="EMBL" id="WPU64802.1"/>
    </source>
</evidence>
<proteinExistence type="predicted"/>
<dbReference type="AlphaFoldDB" id="A0AAX4HNQ2"/>
<keyword evidence="2" id="KW-1185">Reference proteome</keyword>
<evidence type="ECO:0000313" key="2">
    <source>
        <dbReference type="Proteomes" id="UP001324634"/>
    </source>
</evidence>
<dbReference type="KEGG" id="psti:SOO65_19085"/>
<dbReference type="PROSITE" id="PS51257">
    <property type="entry name" value="PROKAR_LIPOPROTEIN"/>
    <property type="match status" value="1"/>
</dbReference>
<sequence length="210" mass="23846">MKYFFLFTLLLVIGCQDAKKTGPVPEKVAQSEDELLKGDFALIPAIKGLMIEGGGMQKEGDLIMTEDLVIKESKTKKALDEFPMLDWGLVGFKVDGQVLRVQPVKDVMEIEYFADENEKIKRTVKCEFKSQNQNETYEDLMKNARSAKPDWEDVFEGLANLAKEGHKSSYNFFMEPSAEDKKLYQAGSAVASVDEIFRILSYMKKNGCKW</sequence>
<dbReference type="EMBL" id="CP139487">
    <property type="protein sequence ID" value="WPU64802.1"/>
    <property type="molecule type" value="Genomic_DNA"/>
</dbReference>
<accession>A0AAX4HNQ2</accession>